<dbReference type="InterPro" id="IPR036412">
    <property type="entry name" value="HAD-like_sf"/>
</dbReference>
<dbReference type="Gene3D" id="3.40.50.1000">
    <property type="entry name" value="HAD superfamily/HAD-like"/>
    <property type="match status" value="1"/>
</dbReference>
<dbReference type="OrthoDB" id="426235at2759"/>
<dbReference type="SFLD" id="SFLDG01129">
    <property type="entry name" value="C1.5:_HAD__Beta-PGM__Phosphata"/>
    <property type="match status" value="1"/>
</dbReference>
<feature type="region of interest" description="Disordered" evidence="1">
    <location>
        <begin position="237"/>
        <end position="264"/>
    </location>
</feature>
<name>A0A2T3BD34_AMORE</name>
<dbReference type="Gene3D" id="1.10.260.80">
    <property type="match status" value="1"/>
</dbReference>
<dbReference type="STRING" id="857342.A0A2T3BD34"/>
<dbReference type="AlphaFoldDB" id="A0A2T3BD34"/>
<dbReference type="Pfam" id="PF00702">
    <property type="entry name" value="Hydrolase"/>
    <property type="match status" value="1"/>
</dbReference>
<proteinExistence type="predicted"/>
<dbReference type="PANTHER" id="PTHR43885:SF1">
    <property type="entry name" value="SUPERFAMILY HYDROLASE, PUTATIVE (AFU_ORTHOLOGUE AFUA_4G13290)-RELATED"/>
    <property type="match status" value="1"/>
</dbReference>
<evidence type="ECO:0000256" key="1">
    <source>
        <dbReference type="SAM" id="MobiDB-lite"/>
    </source>
</evidence>
<dbReference type="GO" id="GO:0016791">
    <property type="term" value="F:phosphatase activity"/>
    <property type="evidence" value="ECO:0007669"/>
    <property type="project" value="UniProtKB-ARBA"/>
</dbReference>
<dbReference type="InterPro" id="IPR006439">
    <property type="entry name" value="HAD-SF_hydro_IA"/>
</dbReference>
<dbReference type="FunCoup" id="A0A2T3BD34">
    <property type="interactions" value="90"/>
</dbReference>
<dbReference type="SFLD" id="SFLDS00003">
    <property type="entry name" value="Haloacid_Dehalogenase"/>
    <property type="match status" value="1"/>
</dbReference>
<protein>
    <recommendedName>
        <fullName evidence="4">HAD superfamily hydrolase</fullName>
    </recommendedName>
</protein>
<dbReference type="EMBL" id="KZ679006">
    <property type="protein sequence ID" value="PSS27320.1"/>
    <property type="molecule type" value="Genomic_DNA"/>
</dbReference>
<sequence length="264" mass="28765">MSTQLSKEPRRFAPLKEGSENTIEGAPKLKGVVFDVDGTLCLPQTYMFAEMRAAVGIPPGVDILEHIYQLPSADQEAAMEKIRGVERSAIASQSPQPGLVPLMSYLESKGIPKGICTRNFETPVNHLLEKFLAGKLFSPIVTRDFRPPKPDPAGILHIAKTWGLLKGEGVPDASQLIMVGDSIDDMTAGYRAGAATVLLVNEVNAHLATHEHTDLCVSRLDELIEVLEKGFVGRIGRGEEESDTRGRAERVLREAKGEEALDKE</sequence>
<dbReference type="SUPFAM" id="SSF56784">
    <property type="entry name" value="HAD-like"/>
    <property type="match status" value="1"/>
</dbReference>
<evidence type="ECO:0000313" key="2">
    <source>
        <dbReference type="EMBL" id="PSS27320.1"/>
    </source>
</evidence>
<keyword evidence="3" id="KW-1185">Reference proteome</keyword>
<dbReference type="Proteomes" id="UP000241818">
    <property type="component" value="Unassembled WGS sequence"/>
</dbReference>
<evidence type="ECO:0008006" key="4">
    <source>
        <dbReference type="Google" id="ProtNLM"/>
    </source>
</evidence>
<dbReference type="InParanoid" id="A0A2T3BD34"/>
<organism evidence="2 3">
    <name type="scientific">Amorphotheca resinae ATCC 22711</name>
    <dbReference type="NCBI Taxonomy" id="857342"/>
    <lineage>
        <taxon>Eukaryota</taxon>
        <taxon>Fungi</taxon>
        <taxon>Dikarya</taxon>
        <taxon>Ascomycota</taxon>
        <taxon>Pezizomycotina</taxon>
        <taxon>Leotiomycetes</taxon>
        <taxon>Helotiales</taxon>
        <taxon>Amorphothecaceae</taxon>
        <taxon>Amorphotheca</taxon>
    </lineage>
</organism>
<gene>
    <name evidence="2" type="ORF">M430DRAFT_32101</name>
</gene>
<dbReference type="InterPro" id="IPR023214">
    <property type="entry name" value="HAD_sf"/>
</dbReference>
<dbReference type="GeneID" id="36574188"/>
<reference evidence="2 3" key="1">
    <citation type="journal article" date="2018" name="New Phytol.">
        <title>Comparative genomics and transcriptomics depict ericoid mycorrhizal fungi as versatile saprotrophs and plant mutualists.</title>
        <authorList>
            <person name="Martino E."/>
            <person name="Morin E."/>
            <person name="Grelet G.A."/>
            <person name="Kuo A."/>
            <person name="Kohler A."/>
            <person name="Daghino S."/>
            <person name="Barry K.W."/>
            <person name="Cichocki N."/>
            <person name="Clum A."/>
            <person name="Dockter R.B."/>
            <person name="Hainaut M."/>
            <person name="Kuo R.C."/>
            <person name="LaButti K."/>
            <person name="Lindahl B.D."/>
            <person name="Lindquist E.A."/>
            <person name="Lipzen A."/>
            <person name="Khouja H.R."/>
            <person name="Magnuson J."/>
            <person name="Murat C."/>
            <person name="Ohm R.A."/>
            <person name="Singer S.W."/>
            <person name="Spatafora J.W."/>
            <person name="Wang M."/>
            <person name="Veneault-Fourrey C."/>
            <person name="Henrissat B."/>
            <person name="Grigoriev I.V."/>
            <person name="Martin F.M."/>
            <person name="Perotto S."/>
        </authorList>
    </citation>
    <scope>NUCLEOTIDE SEQUENCE [LARGE SCALE GENOMIC DNA]</scope>
    <source>
        <strain evidence="2 3">ATCC 22711</strain>
    </source>
</reference>
<dbReference type="PANTHER" id="PTHR43885">
    <property type="entry name" value="HALOACID DEHALOGENASE-LIKE HYDROLASE"/>
    <property type="match status" value="1"/>
</dbReference>
<dbReference type="RefSeq" id="XP_024724845.1">
    <property type="nucleotide sequence ID" value="XM_024866107.1"/>
</dbReference>
<dbReference type="NCBIfam" id="TIGR01549">
    <property type="entry name" value="HAD-SF-IA-v1"/>
    <property type="match status" value="1"/>
</dbReference>
<accession>A0A2T3BD34</accession>
<evidence type="ECO:0000313" key="3">
    <source>
        <dbReference type="Proteomes" id="UP000241818"/>
    </source>
</evidence>